<proteinExistence type="predicted"/>
<feature type="transmembrane region" description="Helical" evidence="1">
    <location>
        <begin position="45"/>
        <end position="65"/>
    </location>
</feature>
<dbReference type="RefSeq" id="WP_012832467.1">
    <property type="nucleotide sequence ID" value="NC_013441.1"/>
</dbReference>
<evidence type="ECO:0000313" key="3">
    <source>
        <dbReference type="Proteomes" id="UP000001219"/>
    </source>
</evidence>
<reference evidence="2 3" key="2">
    <citation type="journal article" date="2010" name="Stand. Genomic Sci.">
        <title>Complete genome sequence of Gordonia bronchialis type strain (3410).</title>
        <authorList>
            <person name="Ivanova N."/>
            <person name="Sikorski J."/>
            <person name="Jando M."/>
            <person name="Lapidus A."/>
            <person name="Nolan M."/>
            <person name="Lucas S."/>
            <person name="Del Rio T.G."/>
            <person name="Tice H."/>
            <person name="Copeland A."/>
            <person name="Cheng J.F."/>
            <person name="Chen F."/>
            <person name="Bruce D."/>
            <person name="Goodwin L."/>
            <person name="Pitluck S."/>
            <person name="Mavromatis K."/>
            <person name="Ovchinnikova G."/>
            <person name="Pati A."/>
            <person name="Chen A."/>
            <person name="Palaniappan K."/>
            <person name="Land M."/>
            <person name="Hauser L."/>
            <person name="Chang Y.J."/>
            <person name="Jeffries C.D."/>
            <person name="Chain P."/>
            <person name="Saunders E."/>
            <person name="Han C."/>
            <person name="Detter J.C."/>
            <person name="Brettin T."/>
            <person name="Rohde M."/>
            <person name="Goker M."/>
            <person name="Bristow J."/>
            <person name="Eisen J.A."/>
            <person name="Markowitz V."/>
            <person name="Hugenholtz P."/>
            <person name="Klenk H.P."/>
            <person name="Kyrpides N.C."/>
        </authorList>
    </citation>
    <scope>NUCLEOTIDE SEQUENCE [LARGE SCALE GENOMIC DNA]</scope>
    <source>
        <strain evidence="3">ATCC 25592 / DSM 43247 / BCRC 13721 / JCM 3198 / KCTC 3076 / NBRC 16047 / NCTC 10667</strain>
    </source>
</reference>
<dbReference type="Proteomes" id="UP000001219">
    <property type="component" value="Chromosome"/>
</dbReference>
<sequence length="68" mass="7135">MKDTDPEPRRELAWDLAGVAAVLLIGVGLWGIADTGAFEGTILAVFGNLWLSLGLACVVGGLIMAPRR</sequence>
<dbReference type="EMBL" id="CP001802">
    <property type="protein sequence ID" value="ACY19879.1"/>
    <property type="molecule type" value="Genomic_DNA"/>
</dbReference>
<reference evidence="3" key="1">
    <citation type="submission" date="2009-10" db="EMBL/GenBank/DDBJ databases">
        <title>The complete chromosome of Gordonia bronchialis DSM 43247.</title>
        <authorList>
            <consortium name="US DOE Joint Genome Institute (JGI-PGF)"/>
            <person name="Lucas S."/>
            <person name="Copeland A."/>
            <person name="Lapidus A."/>
            <person name="Glavina del Rio T."/>
            <person name="Dalin E."/>
            <person name="Tice H."/>
            <person name="Bruce D."/>
            <person name="Goodwin L."/>
            <person name="Pitluck S."/>
            <person name="Kyrpides N."/>
            <person name="Mavromatis K."/>
            <person name="Ivanova N."/>
            <person name="Ovchinnikova G."/>
            <person name="Saunders E."/>
            <person name="Brettin T."/>
            <person name="Detter J.C."/>
            <person name="Han C."/>
            <person name="Larimer F."/>
            <person name="Land M."/>
            <person name="Hauser L."/>
            <person name="Markowitz V."/>
            <person name="Cheng J.-F."/>
            <person name="Hugenholtz P."/>
            <person name="Woyke T."/>
            <person name="Wu D."/>
            <person name="Jando M."/>
            <person name="Schneider S."/>
            <person name="Goeker M."/>
            <person name="Klenk H.-P."/>
            <person name="Eisen J.A."/>
        </authorList>
    </citation>
    <scope>NUCLEOTIDE SEQUENCE [LARGE SCALE GENOMIC DNA]</scope>
    <source>
        <strain evidence="3">ATCC 25592 / DSM 43247 / BCRC 13721 / JCM 3198 / KCTC 3076 / NBRC 16047 / NCTC 10667</strain>
    </source>
</reference>
<evidence type="ECO:0000256" key="1">
    <source>
        <dbReference type="SAM" id="Phobius"/>
    </source>
</evidence>
<dbReference type="AlphaFoldDB" id="D0LEG1"/>
<keyword evidence="1" id="KW-0812">Transmembrane</keyword>
<keyword evidence="1" id="KW-0472">Membrane</keyword>
<accession>D0LEG1</accession>
<name>D0LEG1_GORB4</name>
<organism evidence="2 3">
    <name type="scientific">Gordonia bronchialis (strain ATCC 25592 / DSM 43247 / BCRC 13721 / JCM 3198 / KCTC 3076 / NBRC 16047 / NCTC 10667)</name>
    <name type="common">Rhodococcus bronchialis</name>
    <dbReference type="NCBI Taxonomy" id="526226"/>
    <lineage>
        <taxon>Bacteria</taxon>
        <taxon>Bacillati</taxon>
        <taxon>Actinomycetota</taxon>
        <taxon>Actinomycetes</taxon>
        <taxon>Mycobacteriales</taxon>
        <taxon>Gordoniaceae</taxon>
        <taxon>Gordonia</taxon>
    </lineage>
</organism>
<gene>
    <name evidence="2" type="ordered locus">Gbro_0549</name>
</gene>
<protein>
    <submittedName>
        <fullName evidence="2">Uncharacterized protein</fullName>
    </submittedName>
</protein>
<evidence type="ECO:0000313" key="2">
    <source>
        <dbReference type="EMBL" id="ACY19879.1"/>
    </source>
</evidence>
<dbReference type="HOGENOM" id="CLU_2788026_0_0_11"/>
<keyword evidence="1" id="KW-1133">Transmembrane helix</keyword>
<feature type="transmembrane region" description="Helical" evidence="1">
    <location>
        <begin position="12"/>
        <end position="33"/>
    </location>
</feature>
<dbReference type="KEGG" id="gbr:Gbro_0549"/>
<dbReference type="STRING" id="526226.Gbro_0549"/>
<keyword evidence="3" id="KW-1185">Reference proteome</keyword>